<evidence type="ECO:0000256" key="1">
    <source>
        <dbReference type="ARBA" id="ARBA00004370"/>
    </source>
</evidence>
<keyword evidence="3 9" id="KW-1003">Cell membrane</keyword>
<evidence type="ECO:0000256" key="8">
    <source>
        <dbReference type="ARBA" id="ARBA00023136"/>
    </source>
</evidence>
<evidence type="ECO:0000313" key="11">
    <source>
        <dbReference type="Proteomes" id="UP000680714"/>
    </source>
</evidence>
<evidence type="ECO:0000256" key="5">
    <source>
        <dbReference type="ARBA" id="ARBA00022927"/>
    </source>
</evidence>
<comment type="caution">
    <text evidence="10">The sequence shown here is derived from an EMBL/GenBank/DDBJ whole genome shotgun (WGS) entry which is preliminary data.</text>
</comment>
<dbReference type="NCBIfam" id="TIGR00964">
    <property type="entry name" value="secE_bact"/>
    <property type="match status" value="1"/>
</dbReference>
<dbReference type="EMBL" id="JAGTUF010000034">
    <property type="protein sequence ID" value="MBR9973834.1"/>
    <property type="molecule type" value="Genomic_DNA"/>
</dbReference>
<comment type="subunit">
    <text evidence="9">Component of the Sec protein translocase complex. Heterotrimer consisting of SecY, SecE and SecG subunits. The heterotrimers can form oligomers, although 1 heterotrimer is thought to be able to translocate proteins. Interacts with the ribosome. Interacts with SecDF, and other proteins may be involved. Interacts with SecA.</text>
</comment>
<dbReference type="InterPro" id="IPR005807">
    <property type="entry name" value="SecE_bac"/>
</dbReference>
<keyword evidence="5 9" id="KW-0653">Protein transport</keyword>
<comment type="subcellular location">
    <subcellularLocation>
        <location evidence="9">Cell membrane</location>
        <topology evidence="9">Single-pass membrane protein</topology>
    </subcellularLocation>
    <subcellularLocation>
        <location evidence="1">Membrane</location>
    </subcellularLocation>
</comment>
<evidence type="ECO:0000256" key="2">
    <source>
        <dbReference type="ARBA" id="ARBA00022448"/>
    </source>
</evidence>
<feature type="transmembrane region" description="Helical" evidence="9">
    <location>
        <begin position="30"/>
        <end position="49"/>
    </location>
</feature>
<evidence type="ECO:0000256" key="4">
    <source>
        <dbReference type="ARBA" id="ARBA00022692"/>
    </source>
</evidence>
<reference evidence="10 11" key="1">
    <citation type="submission" date="2021-04" db="EMBL/GenBank/DDBJ databases">
        <title>Magnetospirillum sulfuroxidans sp. nov., a facultative chemolithoautotrophic sulfur-oxidizing alphaproteobacterium isolated from freshwater sediment and proposals for Paramagetospirillum gen. nov., and Magnetospirillaceae fam. nov.</title>
        <authorList>
            <person name="Koziaeva V."/>
            <person name="Geelhoed J.S."/>
            <person name="Sorokin D.Y."/>
            <person name="Grouzdev D.S."/>
        </authorList>
    </citation>
    <scope>NUCLEOTIDE SEQUENCE [LARGE SCALE GENOMIC DNA]</scope>
    <source>
        <strain evidence="10 11">J10</strain>
    </source>
</reference>
<accession>A0ABS5IHK9</accession>
<dbReference type="RefSeq" id="WP_211551950.1">
    <property type="nucleotide sequence ID" value="NZ_JAGTUF010000034.1"/>
</dbReference>
<dbReference type="PANTHER" id="PTHR33910">
    <property type="entry name" value="PROTEIN TRANSLOCASE SUBUNIT SECE"/>
    <property type="match status" value="1"/>
</dbReference>
<dbReference type="HAMAP" id="MF_00422">
    <property type="entry name" value="SecE"/>
    <property type="match status" value="1"/>
</dbReference>
<dbReference type="Gene3D" id="1.20.5.1030">
    <property type="entry name" value="Preprotein translocase secy subunit"/>
    <property type="match status" value="1"/>
</dbReference>
<dbReference type="Proteomes" id="UP000680714">
    <property type="component" value="Unassembled WGS sequence"/>
</dbReference>
<organism evidence="10 11">
    <name type="scientific">Magnetospirillum sulfuroxidans</name>
    <dbReference type="NCBI Taxonomy" id="611300"/>
    <lineage>
        <taxon>Bacteria</taxon>
        <taxon>Pseudomonadati</taxon>
        <taxon>Pseudomonadota</taxon>
        <taxon>Alphaproteobacteria</taxon>
        <taxon>Rhodospirillales</taxon>
        <taxon>Rhodospirillaceae</taxon>
        <taxon>Magnetospirillum</taxon>
    </lineage>
</organism>
<proteinExistence type="inferred from homology"/>
<evidence type="ECO:0000256" key="9">
    <source>
        <dbReference type="HAMAP-Rule" id="MF_00422"/>
    </source>
</evidence>
<dbReference type="Pfam" id="PF00584">
    <property type="entry name" value="SecE"/>
    <property type="match status" value="1"/>
</dbReference>
<gene>
    <name evidence="9 10" type="primary">secE</name>
    <name evidence="10" type="ORF">KEC16_19075</name>
</gene>
<comment type="function">
    <text evidence="9">Essential subunit of the Sec protein translocation channel SecYEG. Clamps together the 2 halves of SecY. May contact the channel plug during translocation.</text>
</comment>
<evidence type="ECO:0000313" key="10">
    <source>
        <dbReference type="EMBL" id="MBR9973834.1"/>
    </source>
</evidence>
<name>A0ABS5IHK9_9PROT</name>
<keyword evidence="8 9" id="KW-0472">Membrane</keyword>
<keyword evidence="6 9" id="KW-1133">Transmembrane helix</keyword>
<dbReference type="PANTHER" id="PTHR33910:SF1">
    <property type="entry name" value="PROTEIN TRANSLOCASE SUBUNIT SECE"/>
    <property type="match status" value="1"/>
</dbReference>
<dbReference type="InterPro" id="IPR038379">
    <property type="entry name" value="SecE_sf"/>
</dbReference>
<evidence type="ECO:0000256" key="3">
    <source>
        <dbReference type="ARBA" id="ARBA00022475"/>
    </source>
</evidence>
<keyword evidence="4 9" id="KW-0812">Transmembrane</keyword>
<evidence type="ECO:0000256" key="6">
    <source>
        <dbReference type="ARBA" id="ARBA00022989"/>
    </source>
</evidence>
<protein>
    <recommendedName>
        <fullName evidence="9">Protein translocase subunit SecE</fullName>
    </recommendedName>
</protein>
<keyword evidence="11" id="KW-1185">Reference proteome</keyword>
<dbReference type="InterPro" id="IPR001901">
    <property type="entry name" value="Translocase_SecE/Sec61-g"/>
</dbReference>
<sequence length="65" mass="7158">MAKTSPAQFVKQVRQETAKVTWPSRKETTISTAMVFVMVVMAAIFFLLVDQVFATAVKFVFGLGG</sequence>
<keyword evidence="2 9" id="KW-0813">Transport</keyword>
<keyword evidence="7 9" id="KW-0811">Translocation</keyword>
<comment type="similarity">
    <text evidence="9">Belongs to the SecE/SEC61-gamma family.</text>
</comment>
<evidence type="ECO:0000256" key="7">
    <source>
        <dbReference type="ARBA" id="ARBA00023010"/>
    </source>
</evidence>